<dbReference type="EMBL" id="CP015922">
    <property type="protein sequence ID" value="ANI98746.1"/>
    <property type="molecule type" value="Genomic_DNA"/>
</dbReference>
<dbReference type="KEGG" id="pwu:A8O14_00700"/>
<proteinExistence type="predicted"/>
<evidence type="ECO:0008006" key="3">
    <source>
        <dbReference type="Google" id="ProtNLM"/>
    </source>
</evidence>
<name>A0A191UCY6_9BURK</name>
<organism evidence="1 2">
    <name type="scientific">Polynucleobacter wuianus</name>
    <dbReference type="NCBI Taxonomy" id="1743168"/>
    <lineage>
        <taxon>Bacteria</taxon>
        <taxon>Pseudomonadati</taxon>
        <taxon>Pseudomonadota</taxon>
        <taxon>Betaproteobacteria</taxon>
        <taxon>Burkholderiales</taxon>
        <taxon>Burkholderiaceae</taxon>
        <taxon>Polynucleobacter</taxon>
    </lineage>
</organism>
<dbReference type="RefSeq" id="WP_068947754.1">
    <property type="nucleotide sequence ID" value="NZ_CP015922.1"/>
</dbReference>
<gene>
    <name evidence="1" type="ORF">A8O14_00700</name>
</gene>
<dbReference type="AlphaFoldDB" id="A0A191UCY6"/>
<dbReference type="Proteomes" id="UP000078463">
    <property type="component" value="Chromosome"/>
</dbReference>
<accession>A0A191UCY6</accession>
<keyword evidence="2" id="KW-1185">Reference proteome</keyword>
<evidence type="ECO:0000313" key="1">
    <source>
        <dbReference type="EMBL" id="ANI98746.1"/>
    </source>
</evidence>
<evidence type="ECO:0000313" key="2">
    <source>
        <dbReference type="Proteomes" id="UP000078463"/>
    </source>
</evidence>
<dbReference type="STRING" id="1743168.A8O14_00700"/>
<protein>
    <recommendedName>
        <fullName evidence="3">Glycosyl transferase</fullName>
    </recommendedName>
</protein>
<reference evidence="2" key="1">
    <citation type="submission" date="2016-05" db="EMBL/GenBank/DDBJ databases">
        <title>Polynucleobacter sp. QLW-P1FAT50C-4 genome.</title>
        <authorList>
            <person name="Hahn M.W."/>
        </authorList>
    </citation>
    <scope>NUCLEOTIDE SEQUENCE [LARGE SCALE GENOMIC DNA]</scope>
    <source>
        <strain evidence="2">QLW-P1FAT50C-4</strain>
    </source>
</reference>
<dbReference type="OrthoDB" id="9815923at2"/>
<sequence length="296" mass="34719">MAKDLKIHFFTIVLNGMPFIEKHIERFSKISPAWHWHIIEGVADLKNDTSWSIANGGEIDSSFHKDGLSIDGTSEYINSLKEKYPTQISIYRKLKGEFWNGKKEMVNAPLPFIIEESLLWQIDVDEFWSTTQMNNAYQLFINNPNKFSAFYWCEYFVGRDIVISTRGGYANNPAFEWERTWRFLPHFRWASHEPPTLVEKTFSGEIKVVRNRGIFSHQETEANGLVFRHLAYVDENQLRFKEKYYGYKDAISDWGRLQANKAFPTKLSSYFNWVNDDTLADKTSNLGIMSMHDFFD</sequence>